<dbReference type="Pfam" id="PF02875">
    <property type="entry name" value="Mur_ligase_C"/>
    <property type="match status" value="1"/>
</dbReference>
<dbReference type="InterPro" id="IPR018109">
    <property type="entry name" value="Folylpolyglutamate_synth_CS"/>
</dbReference>
<keyword evidence="8" id="KW-0460">Magnesium</keyword>
<evidence type="ECO:0000313" key="15">
    <source>
        <dbReference type="Proteomes" id="UP000250245"/>
    </source>
</evidence>
<dbReference type="EC" id="6.3.2.17" evidence="3"/>
<dbReference type="InterPro" id="IPR013221">
    <property type="entry name" value="Mur_ligase_cen"/>
</dbReference>
<evidence type="ECO:0000256" key="8">
    <source>
        <dbReference type="ARBA" id="ARBA00022842"/>
    </source>
</evidence>
<evidence type="ECO:0000256" key="3">
    <source>
        <dbReference type="ARBA" id="ARBA00013025"/>
    </source>
</evidence>
<accession>A0A2X3AMP2</accession>
<dbReference type="GO" id="GO:0005737">
    <property type="term" value="C:cytoplasm"/>
    <property type="evidence" value="ECO:0007669"/>
    <property type="project" value="TreeGrafter"/>
</dbReference>
<dbReference type="InterPro" id="IPR036615">
    <property type="entry name" value="Mur_ligase_C_dom_sf"/>
</dbReference>
<feature type="domain" description="Mur ligase central" evidence="13">
    <location>
        <begin position="152"/>
        <end position="379"/>
    </location>
</feature>
<dbReference type="InterPro" id="IPR036565">
    <property type="entry name" value="Mur-like_cat_sf"/>
</dbReference>
<evidence type="ECO:0000256" key="9">
    <source>
        <dbReference type="ARBA" id="ARBA00030592"/>
    </source>
</evidence>
<organism evidence="14 15">
    <name type="scientific">Mobiluncus curtisii</name>
    <dbReference type="NCBI Taxonomy" id="2051"/>
    <lineage>
        <taxon>Bacteria</taxon>
        <taxon>Bacillati</taxon>
        <taxon>Actinomycetota</taxon>
        <taxon>Actinomycetes</taxon>
        <taxon>Actinomycetales</taxon>
        <taxon>Actinomycetaceae</taxon>
        <taxon>Mobiluncus</taxon>
    </lineage>
</organism>
<dbReference type="GO" id="GO:0005524">
    <property type="term" value="F:ATP binding"/>
    <property type="evidence" value="ECO:0007669"/>
    <property type="project" value="UniProtKB-KW"/>
</dbReference>
<dbReference type="InterPro" id="IPR001645">
    <property type="entry name" value="Folylpolyglutamate_synth"/>
</dbReference>
<comment type="catalytic activity">
    <reaction evidence="10">
        <text>(6S)-5,6,7,8-tetrahydrofolyl-(gamma-L-Glu)(n) + L-glutamate + ATP = (6S)-5,6,7,8-tetrahydrofolyl-(gamma-L-Glu)(n+1) + ADP + phosphate + H(+)</text>
        <dbReference type="Rhea" id="RHEA:10580"/>
        <dbReference type="Rhea" id="RHEA-COMP:14738"/>
        <dbReference type="Rhea" id="RHEA-COMP:14740"/>
        <dbReference type="ChEBI" id="CHEBI:15378"/>
        <dbReference type="ChEBI" id="CHEBI:29985"/>
        <dbReference type="ChEBI" id="CHEBI:30616"/>
        <dbReference type="ChEBI" id="CHEBI:43474"/>
        <dbReference type="ChEBI" id="CHEBI:141005"/>
        <dbReference type="ChEBI" id="CHEBI:456216"/>
        <dbReference type="EC" id="6.3.2.17"/>
    </reaction>
</comment>
<evidence type="ECO:0000256" key="1">
    <source>
        <dbReference type="ARBA" id="ARBA00001946"/>
    </source>
</evidence>
<dbReference type="PANTHER" id="PTHR11136:SF0">
    <property type="entry name" value="DIHYDROFOLATE SYNTHETASE-RELATED"/>
    <property type="match status" value="1"/>
</dbReference>
<evidence type="ECO:0000256" key="2">
    <source>
        <dbReference type="ARBA" id="ARBA00008276"/>
    </source>
</evidence>
<protein>
    <recommendedName>
        <fullName evidence="3">tetrahydrofolate synthase</fullName>
        <ecNumber evidence="3">6.3.2.17</ecNumber>
    </recommendedName>
    <alternativeName>
        <fullName evidence="9">Tetrahydrofolylpolyglutamate synthase</fullName>
    </alternativeName>
</protein>
<feature type="domain" description="Mur ligase C-terminal" evidence="12">
    <location>
        <begin position="405"/>
        <end position="511"/>
    </location>
</feature>
<name>A0A2X3AMP2_9ACTO</name>
<dbReference type="PROSITE" id="PS01012">
    <property type="entry name" value="FOLYLPOLYGLU_SYNT_2"/>
    <property type="match status" value="1"/>
</dbReference>
<dbReference type="NCBIfam" id="TIGR01499">
    <property type="entry name" value="folC"/>
    <property type="match status" value="1"/>
</dbReference>
<dbReference type="FunFam" id="3.40.1190.10:FF:000011">
    <property type="entry name" value="Folylpolyglutamate synthase/dihydrofolate synthase"/>
    <property type="match status" value="1"/>
</dbReference>
<evidence type="ECO:0000256" key="6">
    <source>
        <dbReference type="ARBA" id="ARBA00022741"/>
    </source>
</evidence>
<dbReference type="AlphaFoldDB" id="A0A2X3AMP2"/>
<dbReference type="PANTHER" id="PTHR11136">
    <property type="entry name" value="FOLYLPOLYGLUTAMATE SYNTHASE-RELATED"/>
    <property type="match status" value="1"/>
</dbReference>
<keyword evidence="7" id="KW-0067">ATP-binding</keyword>
<sequence length="549" mass="59960">MENKHEEAHQHHHHHAHEHHSPAVTPEDLSVDPDLIPYLFAARTPAEPEDHNNPTGEPCDPENGDTPRKGPLDRFGTPLSPEQRELVDEMHDRQRPEATLGPSTMDDPKARAIYETLLTRRAEHQIEPSLEPVRGVLDYLGNPQELFHSVHITGTNGKTSIARMIEALLAELGYRTGRFTSPHLVDVCERISIDQAPLTTEQFVQAYEDIEAQLALWEHAHPGRRLSFFEVMTVMAYALFADVPIDVAVVEVGMGGRWDATNVIDADTAVIGPISLEHEQWLGKGLTNIAREKAGIMRPQRVAVVAKQPDEALAVIRDTAAAEDVVLRYEGEDFEVLRRVPAVGGQVLDIRTPAAVYQDIYLPLYGEFQAENAALALTAVEAQLGGMPLHGESVERALGTVKSPGRLEVLHSTPMIVADAGHNPGAAQALRRAIEDDFRFEHTVGIYSAMADKDIETVLGIMEPTIAELIVTQMPGERAAKVEDLQTLAADVFGDERVYAIGSLPEAIAKAGEIDDLQGGVPGSTGVVIFGSVVLAGMAQDVLRKDKLN</sequence>
<evidence type="ECO:0000256" key="7">
    <source>
        <dbReference type="ARBA" id="ARBA00022840"/>
    </source>
</evidence>
<evidence type="ECO:0000259" key="12">
    <source>
        <dbReference type="Pfam" id="PF02875"/>
    </source>
</evidence>
<dbReference type="OMA" id="NENYLVY"/>
<keyword evidence="4 14" id="KW-0436">Ligase</keyword>
<dbReference type="SUPFAM" id="SSF53244">
    <property type="entry name" value="MurD-like peptide ligases, peptide-binding domain"/>
    <property type="match status" value="1"/>
</dbReference>
<keyword evidence="6" id="KW-0547">Nucleotide-binding</keyword>
<keyword evidence="5" id="KW-0479">Metal-binding</keyword>
<dbReference type="Pfam" id="PF08245">
    <property type="entry name" value="Mur_ligase_M"/>
    <property type="match status" value="1"/>
</dbReference>
<dbReference type="GeneID" id="55564352"/>
<dbReference type="Gene3D" id="3.90.190.20">
    <property type="entry name" value="Mur ligase, C-terminal domain"/>
    <property type="match status" value="1"/>
</dbReference>
<evidence type="ECO:0000256" key="11">
    <source>
        <dbReference type="SAM" id="MobiDB-lite"/>
    </source>
</evidence>
<dbReference type="GO" id="GO:0008841">
    <property type="term" value="F:dihydrofolate synthase activity"/>
    <property type="evidence" value="ECO:0007669"/>
    <property type="project" value="TreeGrafter"/>
</dbReference>
<dbReference type="RefSeq" id="WP_013188638.1">
    <property type="nucleotide sequence ID" value="NZ_CP068112.1"/>
</dbReference>
<reference evidence="14 15" key="1">
    <citation type="submission" date="2018-06" db="EMBL/GenBank/DDBJ databases">
        <authorList>
            <consortium name="Pathogen Informatics"/>
            <person name="Doyle S."/>
        </authorList>
    </citation>
    <scope>NUCLEOTIDE SEQUENCE [LARGE SCALE GENOMIC DNA]</scope>
    <source>
        <strain evidence="14 15">NCTC11820</strain>
    </source>
</reference>
<comment type="similarity">
    <text evidence="2">Belongs to the folylpolyglutamate synthase family.</text>
</comment>
<gene>
    <name evidence="14" type="primary">fgs</name>
    <name evidence="14" type="ORF">NCTC11820_00502</name>
</gene>
<feature type="region of interest" description="Disordered" evidence="11">
    <location>
        <begin position="1"/>
        <end position="79"/>
    </location>
</feature>
<evidence type="ECO:0000256" key="5">
    <source>
        <dbReference type="ARBA" id="ARBA00022723"/>
    </source>
</evidence>
<dbReference type="Proteomes" id="UP000250245">
    <property type="component" value="Unassembled WGS sequence"/>
</dbReference>
<dbReference type="GO" id="GO:0046872">
    <property type="term" value="F:metal ion binding"/>
    <property type="evidence" value="ECO:0007669"/>
    <property type="project" value="UniProtKB-KW"/>
</dbReference>
<evidence type="ECO:0000313" key="14">
    <source>
        <dbReference type="EMBL" id="SQB64169.1"/>
    </source>
</evidence>
<comment type="cofactor">
    <cofactor evidence="1">
        <name>Mg(2+)</name>
        <dbReference type="ChEBI" id="CHEBI:18420"/>
    </cofactor>
</comment>
<dbReference type="GO" id="GO:0004326">
    <property type="term" value="F:tetrahydrofolylpolyglutamate synthase activity"/>
    <property type="evidence" value="ECO:0007669"/>
    <property type="project" value="UniProtKB-EC"/>
</dbReference>
<dbReference type="InterPro" id="IPR004101">
    <property type="entry name" value="Mur_ligase_C"/>
</dbReference>
<feature type="region of interest" description="Disordered" evidence="11">
    <location>
        <begin position="88"/>
        <end position="107"/>
    </location>
</feature>
<evidence type="ECO:0000259" key="13">
    <source>
        <dbReference type="Pfam" id="PF08245"/>
    </source>
</evidence>
<evidence type="ECO:0000256" key="4">
    <source>
        <dbReference type="ARBA" id="ARBA00022598"/>
    </source>
</evidence>
<evidence type="ECO:0000256" key="10">
    <source>
        <dbReference type="ARBA" id="ARBA00047493"/>
    </source>
</evidence>
<dbReference type="EMBL" id="UASJ01000001">
    <property type="protein sequence ID" value="SQB64169.1"/>
    <property type="molecule type" value="Genomic_DNA"/>
</dbReference>
<dbReference type="Gene3D" id="3.40.1190.10">
    <property type="entry name" value="Mur-like, catalytic domain"/>
    <property type="match status" value="1"/>
</dbReference>
<dbReference type="SUPFAM" id="SSF53623">
    <property type="entry name" value="MurD-like peptide ligases, catalytic domain"/>
    <property type="match status" value="1"/>
</dbReference>
<proteinExistence type="inferred from homology"/>